<gene>
    <name evidence="2" type="ORF">POCTA_138.1.T1310030</name>
</gene>
<evidence type="ECO:0000256" key="1">
    <source>
        <dbReference type="SAM" id="MobiDB-lite"/>
    </source>
</evidence>
<protein>
    <submittedName>
        <fullName evidence="2">Uncharacterized protein</fullName>
    </submittedName>
</protein>
<evidence type="ECO:0000313" key="2">
    <source>
        <dbReference type="EMBL" id="CAD8203819.1"/>
    </source>
</evidence>
<feature type="region of interest" description="Disordered" evidence="1">
    <location>
        <begin position="225"/>
        <end position="244"/>
    </location>
</feature>
<dbReference type="EMBL" id="CAJJDP010000131">
    <property type="protein sequence ID" value="CAD8203819.1"/>
    <property type="molecule type" value="Genomic_DNA"/>
</dbReference>
<comment type="caution">
    <text evidence="2">The sequence shown here is derived from an EMBL/GenBank/DDBJ whole genome shotgun (WGS) entry which is preliminary data.</text>
</comment>
<accession>A0A8S1XRQ6</accession>
<dbReference type="Proteomes" id="UP000683925">
    <property type="component" value="Unassembled WGS sequence"/>
</dbReference>
<feature type="region of interest" description="Disordered" evidence="1">
    <location>
        <begin position="157"/>
        <end position="190"/>
    </location>
</feature>
<organism evidence="2 3">
    <name type="scientific">Paramecium octaurelia</name>
    <dbReference type="NCBI Taxonomy" id="43137"/>
    <lineage>
        <taxon>Eukaryota</taxon>
        <taxon>Sar</taxon>
        <taxon>Alveolata</taxon>
        <taxon>Ciliophora</taxon>
        <taxon>Intramacronucleata</taxon>
        <taxon>Oligohymenophorea</taxon>
        <taxon>Peniculida</taxon>
        <taxon>Parameciidae</taxon>
        <taxon>Paramecium</taxon>
    </lineage>
</organism>
<dbReference type="OrthoDB" id="305779at2759"/>
<reference evidence="2" key="1">
    <citation type="submission" date="2021-01" db="EMBL/GenBank/DDBJ databases">
        <authorList>
            <consortium name="Genoscope - CEA"/>
            <person name="William W."/>
        </authorList>
    </citation>
    <scope>NUCLEOTIDE SEQUENCE</scope>
</reference>
<feature type="compositionally biased region" description="Polar residues" evidence="1">
    <location>
        <begin position="180"/>
        <end position="190"/>
    </location>
</feature>
<dbReference type="AlphaFoldDB" id="A0A8S1XRQ6"/>
<dbReference type="OMA" id="PMKISQI"/>
<name>A0A8S1XRQ6_PAROT</name>
<keyword evidence="3" id="KW-1185">Reference proteome</keyword>
<sequence>MLLLSQRQSTQLEELETLKASILGQQSSRSRNLSNERPQTYQRQLQFSIENPRHRNKAQSFSVEKQLNLSSQNQKVENLITTWQHQKNSSSLHSSSNVVAPCKLINDVRSAQQLDIQNKDSNKPHIIIEEDVLFTEETEPFVQNNKSKQVKTPMHLIAPTKSNKDQQSQEVKKHNKGKKQNNYNFQRPQTTKINAGSYAKSSPLVFKEQSLQNPMKISQIDQTKLNNQQNGANNQNNKSKQYSSKLIKKSSISIHEENQQEIQFIPELVRLKEQILSTYLKQNRALIGSQNQIVKNFDEILSILKQDFPK</sequence>
<evidence type="ECO:0000313" key="3">
    <source>
        <dbReference type="Proteomes" id="UP000683925"/>
    </source>
</evidence>
<proteinExistence type="predicted"/>
<feature type="compositionally biased region" description="Low complexity" evidence="1">
    <location>
        <begin position="226"/>
        <end position="244"/>
    </location>
</feature>